<keyword evidence="1" id="KW-1133">Transmembrane helix</keyword>
<dbReference type="GeneID" id="5488893"/>
<evidence type="ECO:0000313" key="2">
    <source>
        <dbReference type="EMBL" id="EDO03777.1"/>
    </source>
</evidence>
<evidence type="ECO:0000313" key="3">
    <source>
        <dbReference type="Proteomes" id="UP000001312"/>
    </source>
</evidence>
<accession>A7ELR1</accession>
<dbReference type="STRING" id="665079.A7ELR1"/>
<keyword evidence="3" id="KW-1185">Reference proteome</keyword>
<proteinExistence type="predicted"/>
<protein>
    <submittedName>
        <fullName evidence="2">Uncharacterized protein</fullName>
    </submittedName>
</protein>
<reference evidence="3" key="1">
    <citation type="journal article" date="2011" name="PLoS Genet.">
        <title>Genomic analysis of the necrotrophic fungal pathogens Sclerotinia sclerotiorum and Botrytis cinerea.</title>
        <authorList>
            <person name="Amselem J."/>
            <person name="Cuomo C.A."/>
            <person name="van Kan J.A."/>
            <person name="Viaud M."/>
            <person name="Benito E.P."/>
            <person name="Couloux A."/>
            <person name="Coutinho P.M."/>
            <person name="de Vries R.P."/>
            <person name="Dyer P.S."/>
            <person name="Fillinger S."/>
            <person name="Fournier E."/>
            <person name="Gout L."/>
            <person name="Hahn M."/>
            <person name="Kohn L."/>
            <person name="Lapalu N."/>
            <person name="Plummer K.M."/>
            <person name="Pradier J.M."/>
            <person name="Quevillon E."/>
            <person name="Sharon A."/>
            <person name="Simon A."/>
            <person name="ten Have A."/>
            <person name="Tudzynski B."/>
            <person name="Tudzynski P."/>
            <person name="Wincker P."/>
            <person name="Andrew M."/>
            <person name="Anthouard V."/>
            <person name="Beever R.E."/>
            <person name="Beffa R."/>
            <person name="Benoit I."/>
            <person name="Bouzid O."/>
            <person name="Brault B."/>
            <person name="Chen Z."/>
            <person name="Choquer M."/>
            <person name="Collemare J."/>
            <person name="Cotton P."/>
            <person name="Danchin E.G."/>
            <person name="Da Silva C."/>
            <person name="Gautier A."/>
            <person name="Giraud C."/>
            <person name="Giraud T."/>
            <person name="Gonzalez C."/>
            <person name="Grossetete S."/>
            <person name="Guldener U."/>
            <person name="Henrissat B."/>
            <person name="Howlett B.J."/>
            <person name="Kodira C."/>
            <person name="Kretschmer M."/>
            <person name="Lappartient A."/>
            <person name="Leroch M."/>
            <person name="Levis C."/>
            <person name="Mauceli E."/>
            <person name="Neuveglise C."/>
            <person name="Oeser B."/>
            <person name="Pearson M."/>
            <person name="Poulain J."/>
            <person name="Poussereau N."/>
            <person name="Quesneville H."/>
            <person name="Rascle C."/>
            <person name="Schumacher J."/>
            <person name="Segurens B."/>
            <person name="Sexton A."/>
            <person name="Silva E."/>
            <person name="Sirven C."/>
            <person name="Soanes D.M."/>
            <person name="Talbot N.J."/>
            <person name="Templeton M."/>
            <person name="Yandava C."/>
            <person name="Yarden O."/>
            <person name="Zeng Q."/>
            <person name="Rollins J.A."/>
            <person name="Lebrun M.H."/>
            <person name="Dickman M."/>
        </authorList>
    </citation>
    <scope>NUCLEOTIDE SEQUENCE [LARGE SCALE GENOMIC DNA]</scope>
    <source>
        <strain evidence="3">ATCC 18683 / 1980 / Ss-1</strain>
    </source>
</reference>
<dbReference type="InParanoid" id="A7ELR1"/>
<gene>
    <name evidence="2" type="ORF">SS1G_06258</name>
</gene>
<feature type="transmembrane region" description="Helical" evidence="1">
    <location>
        <begin position="31"/>
        <end position="54"/>
    </location>
</feature>
<keyword evidence="1" id="KW-0472">Membrane</keyword>
<dbReference type="KEGG" id="ssl:SS1G_06258"/>
<dbReference type="eggNOG" id="ENOG502RZDB">
    <property type="taxonomic scope" value="Eukaryota"/>
</dbReference>
<keyword evidence="1" id="KW-0812">Transmembrane</keyword>
<dbReference type="AlphaFoldDB" id="A7ELR1"/>
<dbReference type="Proteomes" id="UP000001312">
    <property type="component" value="Unassembled WGS sequence"/>
</dbReference>
<evidence type="ECO:0000256" key="1">
    <source>
        <dbReference type="SAM" id="Phobius"/>
    </source>
</evidence>
<sequence length="210" mass="23609">MTNNLQMMFKFGTDVWDPTHRFETSWLLSPWALFVVRASISLYTFFVLLFVIFWEIARIPNGTAAARFEFSYFTILCYWGLAFYFAISAVHTFTYARSGTPLLSRFPRPLQALHALYNSTIMCYPPLVTIVYWGRSPALDSSLLADCDSGVLSGIGIYNCRDETSICLFIFGSAGVEKWYGGRVCVWDCGRDLCGFLCGEGSGGVEEMGD</sequence>
<dbReference type="RefSeq" id="XP_001593336.1">
    <property type="nucleotide sequence ID" value="XM_001593286.1"/>
</dbReference>
<feature type="transmembrane region" description="Helical" evidence="1">
    <location>
        <begin position="75"/>
        <end position="95"/>
    </location>
</feature>
<dbReference type="EMBL" id="CH476627">
    <property type="protein sequence ID" value="EDO03777.1"/>
    <property type="molecule type" value="Genomic_DNA"/>
</dbReference>
<feature type="transmembrane region" description="Helical" evidence="1">
    <location>
        <begin position="115"/>
        <end position="134"/>
    </location>
</feature>
<organism evidence="2 3">
    <name type="scientific">Sclerotinia sclerotiorum (strain ATCC 18683 / 1980 / Ss-1)</name>
    <name type="common">White mold</name>
    <name type="synonym">Whetzelinia sclerotiorum</name>
    <dbReference type="NCBI Taxonomy" id="665079"/>
    <lineage>
        <taxon>Eukaryota</taxon>
        <taxon>Fungi</taxon>
        <taxon>Dikarya</taxon>
        <taxon>Ascomycota</taxon>
        <taxon>Pezizomycotina</taxon>
        <taxon>Leotiomycetes</taxon>
        <taxon>Helotiales</taxon>
        <taxon>Sclerotiniaceae</taxon>
        <taxon>Sclerotinia</taxon>
    </lineage>
</organism>
<dbReference type="HOGENOM" id="CLU_1310767_0_0_1"/>
<name>A7ELR1_SCLS1</name>